<dbReference type="GO" id="GO:0042597">
    <property type="term" value="C:periplasmic space"/>
    <property type="evidence" value="ECO:0007669"/>
    <property type="project" value="UniProtKB-ARBA"/>
</dbReference>
<dbReference type="EMBL" id="VXOY01000011">
    <property type="protein sequence ID" value="MYE38144.1"/>
    <property type="molecule type" value="Genomic_DNA"/>
</dbReference>
<dbReference type="Pfam" id="PF00496">
    <property type="entry name" value="SBP_bac_5"/>
    <property type="match status" value="1"/>
</dbReference>
<dbReference type="InterPro" id="IPR000914">
    <property type="entry name" value="SBP_5_dom"/>
</dbReference>
<dbReference type="GO" id="GO:0015833">
    <property type="term" value="P:peptide transport"/>
    <property type="evidence" value="ECO:0007669"/>
    <property type="project" value="TreeGrafter"/>
</dbReference>
<evidence type="ECO:0000313" key="6">
    <source>
        <dbReference type="EMBL" id="MYE38144.1"/>
    </source>
</evidence>
<organism evidence="6 7">
    <name type="scientific">Candidatus Spechtbacteria bacterium SB0662_bin_43</name>
    <dbReference type="NCBI Taxonomy" id="2604897"/>
    <lineage>
        <taxon>Bacteria</taxon>
        <taxon>Candidatus Spechtiibacteriota</taxon>
    </lineage>
</organism>
<evidence type="ECO:0000256" key="1">
    <source>
        <dbReference type="ARBA" id="ARBA00005695"/>
    </source>
</evidence>
<accession>A0A845DBW7</accession>
<sequence length="556" mass="63761">MKHLSTTERHIFGVIIVLVFALILGGASYLYIQNTESVPAYGGEYHEGVVGLPRFINPVLLSTNDADRDLVRLLYSSLLKYNKDGTLVPDLAKSYTISDDKKSYTFVLKENLVWEDGTPLTTDDILFTVQTIQDQRFASPLFPIWQGVDVTAPNNTTIIFTISTSYTAFIENFTLPILPKHIWESIDHHNFALTELNLRPVGSGAFRFHSFTKNTEGVITTYTLKRNNNYHSKKPYLDSISLHFYATGQDAIRAYNARAVDGIASLSPIHKNEIQAQNATTLYTMRLPRYFALFFNTTHNKTLQDINVRQALVHATNKQTILQDTLQGYAQDATTPIPPSITSYYDATVPVLGFDPERAISLLNTAGWSEKDADGIRKKGTERLQFHVIVPQNKELLLVLDEIKKQWYTIGVELEVQPHDPEDITQNFIRTREYDILLYGETLQMIPDPYPFWHSSQQEYPGLNFTTLADDKVDTILEQARFEIDEEKRKQLYNELQQTIVKDAIALFLYDPTYLHVLNNGIHNIQPKVIVDPSWRFLDIEQWHIKTKRVFQKTHL</sequence>
<comment type="similarity">
    <text evidence="1">Belongs to the bacterial solute-binding protein 5 family.</text>
</comment>
<evidence type="ECO:0000256" key="3">
    <source>
        <dbReference type="ARBA" id="ARBA00022729"/>
    </source>
</evidence>
<evidence type="ECO:0000256" key="2">
    <source>
        <dbReference type="ARBA" id="ARBA00022448"/>
    </source>
</evidence>
<dbReference type="InterPro" id="IPR039424">
    <property type="entry name" value="SBP_5"/>
</dbReference>
<evidence type="ECO:0000256" key="4">
    <source>
        <dbReference type="SAM" id="Phobius"/>
    </source>
</evidence>
<dbReference type="PIRSF" id="PIRSF002741">
    <property type="entry name" value="MppA"/>
    <property type="match status" value="1"/>
</dbReference>
<keyword evidence="4" id="KW-0472">Membrane</keyword>
<dbReference type="AlphaFoldDB" id="A0A845DBW7"/>
<dbReference type="GO" id="GO:1904680">
    <property type="term" value="F:peptide transmembrane transporter activity"/>
    <property type="evidence" value="ECO:0007669"/>
    <property type="project" value="TreeGrafter"/>
</dbReference>
<evidence type="ECO:0000313" key="7">
    <source>
        <dbReference type="Proteomes" id="UP000449092"/>
    </source>
</evidence>
<protein>
    <submittedName>
        <fullName evidence="6">Peptide ABC transporter substrate-binding protein</fullName>
    </submittedName>
</protein>
<dbReference type="InterPro" id="IPR030678">
    <property type="entry name" value="Peptide/Ni-bd"/>
</dbReference>
<keyword evidence="4" id="KW-1133">Transmembrane helix</keyword>
<name>A0A845DBW7_9BACT</name>
<feature type="domain" description="Solute-binding protein family 5" evidence="5">
    <location>
        <begin position="86"/>
        <end position="454"/>
    </location>
</feature>
<feature type="transmembrane region" description="Helical" evidence="4">
    <location>
        <begin position="12"/>
        <end position="32"/>
    </location>
</feature>
<keyword evidence="2" id="KW-0813">Transport</keyword>
<dbReference type="Gene3D" id="3.40.190.10">
    <property type="entry name" value="Periplasmic binding protein-like II"/>
    <property type="match status" value="1"/>
</dbReference>
<reference evidence="6 7" key="1">
    <citation type="submission" date="2019-09" db="EMBL/GenBank/DDBJ databases">
        <title>Characterisation of the sponge microbiome using genome-centric metagenomics.</title>
        <authorList>
            <person name="Engelberts J.P."/>
            <person name="Robbins S.J."/>
            <person name="De Goeij J.M."/>
            <person name="Aranda M."/>
            <person name="Bell S.C."/>
            <person name="Webster N.S."/>
        </authorList>
    </citation>
    <scope>NUCLEOTIDE SEQUENCE [LARGE SCALE GENOMIC DNA]</scope>
    <source>
        <strain evidence="6">SB0662_bin_43</strain>
    </source>
</reference>
<evidence type="ECO:0000259" key="5">
    <source>
        <dbReference type="Pfam" id="PF00496"/>
    </source>
</evidence>
<proteinExistence type="inferred from homology"/>
<keyword evidence="4" id="KW-0812">Transmembrane</keyword>
<dbReference type="Gene3D" id="3.90.76.10">
    <property type="entry name" value="Dipeptide-binding Protein, Domain 1"/>
    <property type="match status" value="1"/>
</dbReference>
<dbReference type="Gene3D" id="3.10.105.10">
    <property type="entry name" value="Dipeptide-binding Protein, Domain 3"/>
    <property type="match status" value="1"/>
</dbReference>
<dbReference type="Proteomes" id="UP000449092">
    <property type="component" value="Unassembled WGS sequence"/>
</dbReference>
<comment type="caution">
    <text evidence="6">The sequence shown here is derived from an EMBL/GenBank/DDBJ whole genome shotgun (WGS) entry which is preliminary data.</text>
</comment>
<dbReference type="SUPFAM" id="SSF53850">
    <property type="entry name" value="Periplasmic binding protein-like II"/>
    <property type="match status" value="1"/>
</dbReference>
<dbReference type="CDD" id="cd08513">
    <property type="entry name" value="PBP2_thermophilic_Hb8_like"/>
    <property type="match status" value="1"/>
</dbReference>
<gene>
    <name evidence="6" type="ORF">F4X82_01315</name>
</gene>
<dbReference type="GO" id="GO:0043190">
    <property type="term" value="C:ATP-binding cassette (ABC) transporter complex"/>
    <property type="evidence" value="ECO:0007669"/>
    <property type="project" value="InterPro"/>
</dbReference>
<keyword evidence="3" id="KW-0732">Signal</keyword>
<dbReference type="PANTHER" id="PTHR30290:SF9">
    <property type="entry name" value="OLIGOPEPTIDE-BINDING PROTEIN APPA"/>
    <property type="match status" value="1"/>
</dbReference>
<dbReference type="PANTHER" id="PTHR30290">
    <property type="entry name" value="PERIPLASMIC BINDING COMPONENT OF ABC TRANSPORTER"/>
    <property type="match status" value="1"/>
</dbReference>